<dbReference type="Pfam" id="PF00305">
    <property type="entry name" value="Lipoxygenase"/>
    <property type="match status" value="1"/>
</dbReference>
<dbReference type="PROSITE" id="PS50095">
    <property type="entry name" value="PLAT"/>
    <property type="match status" value="1"/>
</dbReference>
<evidence type="ECO:0000313" key="8">
    <source>
        <dbReference type="EMBL" id="KAK3100682.1"/>
    </source>
</evidence>
<accession>A0AA88YA28</accession>
<feature type="domain" description="PLAT" evidence="6">
    <location>
        <begin position="10"/>
        <end position="129"/>
    </location>
</feature>
<dbReference type="PANTHER" id="PTHR11771">
    <property type="entry name" value="LIPOXYGENASE"/>
    <property type="match status" value="1"/>
</dbReference>
<comment type="caution">
    <text evidence="5">Lacks conserved residue(s) required for the propagation of feature annotation.</text>
</comment>
<evidence type="ECO:0000256" key="5">
    <source>
        <dbReference type="PROSITE-ProRule" id="PRU00152"/>
    </source>
</evidence>
<dbReference type="SUPFAM" id="SSF49723">
    <property type="entry name" value="Lipase/lipooxygenase domain (PLAT/LH2 domain)"/>
    <property type="match status" value="1"/>
</dbReference>
<dbReference type="Pfam" id="PF01477">
    <property type="entry name" value="PLAT"/>
    <property type="match status" value="1"/>
</dbReference>
<dbReference type="PRINTS" id="PR00087">
    <property type="entry name" value="LIPOXYGENASE"/>
</dbReference>
<dbReference type="Proteomes" id="UP001186944">
    <property type="component" value="Unassembled WGS sequence"/>
</dbReference>
<evidence type="ECO:0000313" key="9">
    <source>
        <dbReference type="Proteomes" id="UP001186944"/>
    </source>
</evidence>
<proteinExistence type="predicted"/>
<dbReference type="InterPro" id="IPR036226">
    <property type="entry name" value="LipOase_C_sf"/>
</dbReference>
<dbReference type="AlphaFoldDB" id="A0AA88YA28"/>
<dbReference type="SUPFAM" id="SSF48484">
    <property type="entry name" value="Lipoxigenase"/>
    <property type="match status" value="1"/>
</dbReference>
<keyword evidence="3" id="KW-0560">Oxidoreductase</keyword>
<evidence type="ECO:0000256" key="3">
    <source>
        <dbReference type="ARBA" id="ARBA00023002"/>
    </source>
</evidence>
<evidence type="ECO:0000256" key="4">
    <source>
        <dbReference type="ARBA" id="ARBA00023098"/>
    </source>
</evidence>
<comment type="caution">
    <text evidence="8">The sequence shown here is derived from an EMBL/GenBank/DDBJ whole genome shotgun (WGS) entry which is preliminary data.</text>
</comment>
<dbReference type="InterPro" id="IPR000907">
    <property type="entry name" value="LipOase"/>
</dbReference>
<dbReference type="Gene3D" id="3.10.450.60">
    <property type="match status" value="1"/>
</dbReference>
<feature type="domain" description="Lipoxygenase" evidence="7">
    <location>
        <begin position="123"/>
        <end position="678"/>
    </location>
</feature>
<keyword evidence="2" id="KW-0223">Dioxygenase</keyword>
<reference evidence="8" key="1">
    <citation type="submission" date="2019-08" db="EMBL/GenBank/DDBJ databases">
        <title>The improved chromosome-level genome for the pearl oyster Pinctada fucata martensii using PacBio sequencing and Hi-C.</title>
        <authorList>
            <person name="Zheng Z."/>
        </authorList>
    </citation>
    <scope>NUCLEOTIDE SEQUENCE</scope>
    <source>
        <strain evidence="8">ZZ-2019</strain>
        <tissue evidence="8">Adductor muscle</tissue>
    </source>
</reference>
<keyword evidence="1" id="KW-0479">Metal-binding</keyword>
<dbReference type="GO" id="GO:0034440">
    <property type="term" value="P:lipid oxidation"/>
    <property type="evidence" value="ECO:0007669"/>
    <property type="project" value="InterPro"/>
</dbReference>
<name>A0AA88YA28_PINIB</name>
<evidence type="ECO:0008006" key="10">
    <source>
        <dbReference type="Google" id="ProtNLM"/>
    </source>
</evidence>
<evidence type="ECO:0000259" key="6">
    <source>
        <dbReference type="PROSITE" id="PS50095"/>
    </source>
</evidence>
<organism evidence="8 9">
    <name type="scientific">Pinctada imbricata</name>
    <name type="common">Atlantic pearl-oyster</name>
    <name type="synonym">Pinctada martensii</name>
    <dbReference type="NCBI Taxonomy" id="66713"/>
    <lineage>
        <taxon>Eukaryota</taxon>
        <taxon>Metazoa</taxon>
        <taxon>Spiralia</taxon>
        <taxon>Lophotrochozoa</taxon>
        <taxon>Mollusca</taxon>
        <taxon>Bivalvia</taxon>
        <taxon>Autobranchia</taxon>
        <taxon>Pteriomorphia</taxon>
        <taxon>Pterioida</taxon>
        <taxon>Pterioidea</taxon>
        <taxon>Pteriidae</taxon>
        <taxon>Pinctada</taxon>
    </lineage>
</organism>
<dbReference type="EMBL" id="VSWD01000006">
    <property type="protein sequence ID" value="KAK3100682.1"/>
    <property type="molecule type" value="Genomic_DNA"/>
</dbReference>
<dbReference type="Gene3D" id="2.40.180.10">
    <property type="entry name" value="Catalase core domain"/>
    <property type="match status" value="1"/>
</dbReference>
<dbReference type="InterPro" id="IPR001024">
    <property type="entry name" value="PLAT/LH2_dom"/>
</dbReference>
<dbReference type="PROSITE" id="PS51393">
    <property type="entry name" value="LIPOXYGENASE_3"/>
    <property type="match status" value="1"/>
</dbReference>
<keyword evidence="9" id="KW-1185">Reference proteome</keyword>
<evidence type="ECO:0000256" key="2">
    <source>
        <dbReference type="ARBA" id="ARBA00022964"/>
    </source>
</evidence>
<dbReference type="SMART" id="SM00308">
    <property type="entry name" value="LH2"/>
    <property type="match status" value="1"/>
</dbReference>
<gene>
    <name evidence="8" type="ORF">FSP39_023741</name>
</gene>
<dbReference type="InterPro" id="IPR036392">
    <property type="entry name" value="PLAT/LH2_dom_sf"/>
</dbReference>
<keyword evidence="4" id="KW-0443">Lipid metabolism</keyword>
<evidence type="ECO:0000256" key="1">
    <source>
        <dbReference type="ARBA" id="ARBA00022723"/>
    </source>
</evidence>
<dbReference type="InterPro" id="IPR020834">
    <property type="entry name" value="LipOase_CS"/>
</dbReference>
<sequence length="678" mass="78605">MGNCFQKPTVDFMIYVRTGDLKNAGTDANVKMTLYDDVGRETRDLELDNFFKNDFEAGANDSFPFKKIPNFGNKVTKIKFWRDNAGIASDWFVDRILVENRKSNDIFVFPVYRWIKSGREYVIVEYDTSLPQYDEYPDMRDMELLDKQNLYELEQKVPPEFPGLVLPVQVKNIPEDEQFSFNHKWNILKRKLKMIADKKFQMLFSSGNWDGLQHLKKVYTDTFGEPLGCTRWSNDIFFGWQRINSMNHSLVQLCTEIPDKLGVTDEMLRPFLEGWSLQQIIDAKRLFMVDLKVLEDLPCKSAEYKCPVPIALFFVNGENRLVPLAIQLYQQKAEDNPVFLPTDPPYTWMMAKMWYNLADASYHQSLTHLGFTHLIMEGIVVCAHRNLSPSHPLFKLLAPHFLYLIAINTRGLELLVAPGGWVDKTMNIGTKGMFNLIARGMAFWRMDVHGTLPEELKQRGVYCRNGKVLPNYYFRDDAILLYEAIKNYVTKYVKLYYDTPDKIKEDWELQNFGQEITKSRDEGGCGILGVPNNGKFETADHIILVFTSIIYTCSVAHASTNFPQYDEYAFPPNYPASMKGEPPKDKRELTEDDILRTLPDKETTLDIMTVTKILSDRGTNSLGDFEVQYVFEPKAKKIVEEFREDLKNISAEIKKRNEHRNPKYTWLDPEVVPNSISI</sequence>
<dbReference type="GO" id="GO:0016702">
    <property type="term" value="F:oxidoreductase activity, acting on single donors with incorporation of molecular oxygen, incorporation of two atoms of oxygen"/>
    <property type="evidence" value="ECO:0007669"/>
    <property type="project" value="InterPro"/>
</dbReference>
<dbReference type="GO" id="GO:0046872">
    <property type="term" value="F:metal ion binding"/>
    <property type="evidence" value="ECO:0007669"/>
    <property type="project" value="UniProtKB-KW"/>
</dbReference>
<dbReference type="Gene3D" id="1.20.245.10">
    <property type="entry name" value="Lipoxygenase-1, Domain 5"/>
    <property type="match status" value="1"/>
</dbReference>
<dbReference type="InterPro" id="IPR013819">
    <property type="entry name" value="LipOase_C"/>
</dbReference>
<protein>
    <recommendedName>
        <fullName evidence="10">Allene oxide synthase-lipoxygenase protein</fullName>
    </recommendedName>
</protein>
<dbReference type="PROSITE" id="PS00081">
    <property type="entry name" value="LIPOXYGENASE_2"/>
    <property type="match status" value="1"/>
</dbReference>
<evidence type="ECO:0000259" key="7">
    <source>
        <dbReference type="PROSITE" id="PS51393"/>
    </source>
</evidence>